<dbReference type="Proteomes" id="UP000887013">
    <property type="component" value="Unassembled WGS sequence"/>
</dbReference>
<dbReference type="AlphaFoldDB" id="A0A8X6PP72"/>
<comment type="caution">
    <text evidence="1">The sequence shown here is derived from an EMBL/GenBank/DDBJ whole genome shotgun (WGS) entry which is preliminary data.</text>
</comment>
<organism evidence="1 2">
    <name type="scientific">Nephila pilipes</name>
    <name type="common">Giant wood spider</name>
    <name type="synonym">Nephila maculata</name>
    <dbReference type="NCBI Taxonomy" id="299642"/>
    <lineage>
        <taxon>Eukaryota</taxon>
        <taxon>Metazoa</taxon>
        <taxon>Ecdysozoa</taxon>
        <taxon>Arthropoda</taxon>
        <taxon>Chelicerata</taxon>
        <taxon>Arachnida</taxon>
        <taxon>Araneae</taxon>
        <taxon>Araneomorphae</taxon>
        <taxon>Entelegynae</taxon>
        <taxon>Araneoidea</taxon>
        <taxon>Nephilidae</taxon>
        <taxon>Nephila</taxon>
    </lineage>
</organism>
<sequence length="96" mass="10606">MLRKGRPLVKNFMGSLLPLSNSKLACPEGISDNSVLTPMKSNGHFSITHPKSQPVDVGTIQPFPLSILKKTTFANSIKSRVTFSNSRPFTHNRVKQ</sequence>
<gene>
    <name evidence="1" type="ORF">NPIL_410511</name>
</gene>
<evidence type="ECO:0000313" key="2">
    <source>
        <dbReference type="Proteomes" id="UP000887013"/>
    </source>
</evidence>
<protein>
    <submittedName>
        <fullName evidence="1">Uncharacterized protein</fullName>
    </submittedName>
</protein>
<evidence type="ECO:0000313" key="1">
    <source>
        <dbReference type="EMBL" id="GFT81449.1"/>
    </source>
</evidence>
<accession>A0A8X6PP72</accession>
<keyword evidence="2" id="KW-1185">Reference proteome</keyword>
<reference evidence="1" key="1">
    <citation type="submission" date="2020-08" db="EMBL/GenBank/DDBJ databases">
        <title>Multicomponent nature underlies the extraordinary mechanical properties of spider dragline silk.</title>
        <authorList>
            <person name="Kono N."/>
            <person name="Nakamura H."/>
            <person name="Mori M."/>
            <person name="Yoshida Y."/>
            <person name="Ohtoshi R."/>
            <person name="Malay A.D."/>
            <person name="Moran D.A.P."/>
            <person name="Tomita M."/>
            <person name="Numata K."/>
            <person name="Arakawa K."/>
        </authorList>
    </citation>
    <scope>NUCLEOTIDE SEQUENCE</scope>
</reference>
<name>A0A8X6PP72_NEPPI</name>
<proteinExistence type="predicted"/>
<dbReference type="EMBL" id="BMAW01118769">
    <property type="protein sequence ID" value="GFT81449.1"/>
    <property type="molecule type" value="Genomic_DNA"/>
</dbReference>